<sequence>MSFKREGEEPHMCLLKSRTSLCRSCLFFAADPSTGPNSTLIGWVLVKGMDHLTLVQLPMAEKEHPVQTVDQIIALPAILGPRQLLGAHTQNRVLLVSSCASQALL</sequence>
<reference evidence="1" key="2">
    <citation type="journal article" date="2015" name="Fish Shellfish Immunol.">
        <title>Early steps in the European eel (Anguilla anguilla)-Vibrio vulnificus interaction in the gills: Role of the RtxA13 toxin.</title>
        <authorList>
            <person name="Callol A."/>
            <person name="Pajuelo D."/>
            <person name="Ebbesson L."/>
            <person name="Teles M."/>
            <person name="MacKenzie S."/>
            <person name="Amaro C."/>
        </authorList>
    </citation>
    <scope>NUCLEOTIDE SEQUENCE</scope>
</reference>
<organism evidence="1">
    <name type="scientific">Anguilla anguilla</name>
    <name type="common">European freshwater eel</name>
    <name type="synonym">Muraena anguilla</name>
    <dbReference type="NCBI Taxonomy" id="7936"/>
    <lineage>
        <taxon>Eukaryota</taxon>
        <taxon>Metazoa</taxon>
        <taxon>Chordata</taxon>
        <taxon>Craniata</taxon>
        <taxon>Vertebrata</taxon>
        <taxon>Euteleostomi</taxon>
        <taxon>Actinopterygii</taxon>
        <taxon>Neopterygii</taxon>
        <taxon>Teleostei</taxon>
        <taxon>Anguilliformes</taxon>
        <taxon>Anguillidae</taxon>
        <taxon>Anguilla</taxon>
    </lineage>
</organism>
<accession>A0A0E9PQS8</accession>
<proteinExistence type="predicted"/>
<protein>
    <submittedName>
        <fullName evidence="1">Uncharacterized protein</fullName>
    </submittedName>
</protein>
<dbReference type="AlphaFoldDB" id="A0A0E9PQS8"/>
<dbReference type="EMBL" id="GBXM01101925">
    <property type="protein sequence ID" value="JAH06652.1"/>
    <property type="molecule type" value="Transcribed_RNA"/>
</dbReference>
<reference evidence="1" key="1">
    <citation type="submission" date="2014-11" db="EMBL/GenBank/DDBJ databases">
        <authorList>
            <person name="Amaro Gonzalez C."/>
        </authorList>
    </citation>
    <scope>NUCLEOTIDE SEQUENCE</scope>
</reference>
<name>A0A0E9PQS8_ANGAN</name>
<evidence type="ECO:0000313" key="1">
    <source>
        <dbReference type="EMBL" id="JAH06652.1"/>
    </source>
</evidence>